<feature type="region of interest" description="Disordered" evidence="2">
    <location>
        <begin position="197"/>
        <end position="250"/>
    </location>
</feature>
<evidence type="ECO:0000313" key="3">
    <source>
        <dbReference type="EMBL" id="CAD1835536.1"/>
    </source>
</evidence>
<protein>
    <submittedName>
        <fullName evidence="3">Uncharacterized protein</fullName>
    </submittedName>
</protein>
<feature type="compositionally biased region" description="Low complexity" evidence="2">
    <location>
        <begin position="7"/>
        <end position="16"/>
    </location>
</feature>
<feature type="region of interest" description="Disordered" evidence="2">
    <location>
        <begin position="96"/>
        <end position="126"/>
    </location>
</feature>
<feature type="compositionally biased region" description="Low complexity" evidence="2">
    <location>
        <begin position="212"/>
        <end position="237"/>
    </location>
</feature>
<feature type="coiled-coil region" evidence="1">
    <location>
        <begin position="126"/>
        <end position="153"/>
    </location>
</feature>
<keyword evidence="1" id="KW-0175">Coiled coil</keyword>
<dbReference type="PANTHER" id="PTHR31029:SF4">
    <property type="entry name" value="CYCLIN-DEPENDENT KINASE-LIKE PROTEIN"/>
    <property type="match status" value="1"/>
</dbReference>
<feature type="compositionally biased region" description="Polar residues" evidence="2">
    <location>
        <begin position="17"/>
        <end position="26"/>
    </location>
</feature>
<dbReference type="AlphaFoldDB" id="A0A6V7PY19"/>
<feature type="region of interest" description="Disordered" evidence="2">
    <location>
        <begin position="1"/>
        <end position="53"/>
    </location>
</feature>
<dbReference type="EMBL" id="LR862153">
    <property type="protein sequence ID" value="CAD1835536.1"/>
    <property type="molecule type" value="Genomic_DNA"/>
</dbReference>
<feature type="compositionally biased region" description="Pro residues" evidence="2">
    <location>
        <begin position="197"/>
        <end position="211"/>
    </location>
</feature>
<dbReference type="PANTHER" id="PTHR31029">
    <property type="entry name" value="CYCLIN-DEPENDENT KINASE-LIKE PROTEIN"/>
    <property type="match status" value="1"/>
</dbReference>
<organism evidence="3">
    <name type="scientific">Ananas comosus var. bracteatus</name>
    <name type="common">red pineapple</name>
    <dbReference type="NCBI Taxonomy" id="296719"/>
    <lineage>
        <taxon>Eukaryota</taxon>
        <taxon>Viridiplantae</taxon>
        <taxon>Streptophyta</taxon>
        <taxon>Embryophyta</taxon>
        <taxon>Tracheophyta</taxon>
        <taxon>Spermatophyta</taxon>
        <taxon>Magnoliopsida</taxon>
        <taxon>Liliopsida</taxon>
        <taxon>Poales</taxon>
        <taxon>Bromeliaceae</taxon>
        <taxon>Bromelioideae</taxon>
        <taxon>Ananas</taxon>
    </lineage>
</organism>
<name>A0A6V7PY19_ANACO</name>
<gene>
    <name evidence="3" type="ORF">CB5_LOCUS18747</name>
</gene>
<proteinExistence type="predicted"/>
<dbReference type="InterPro" id="IPR042316">
    <property type="entry name" value="IRKI-like"/>
</dbReference>
<evidence type="ECO:0000256" key="1">
    <source>
        <dbReference type="SAM" id="Coils"/>
    </source>
</evidence>
<evidence type="ECO:0000256" key="2">
    <source>
        <dbReference type="SAM" id="MobiDB-lite"/>
    </source>
</evidence>
<dbReference type="SUPFAM" id="SSF101447">
    <property type="entry name" value="Formin homology 2 domain (FH2 domain)"/>
    <property type="match status" value="1"/>
</dbReference>
<feature type="compositionally biased region" description="Pro residues" evidence="2">
    <location>
        <begin position="113"/>
        <end position="126"/>
    </location>
</feature>
<reference evidence="3" key="1">
    <citation type="submission" date="2020-07" db="EMBL/GenBank/DDBJ databases">
        <authorList>
            <person name="Lin J."/>
        </authorList>
    </citation>
    <scope>NUCLEOTIDE SEQUENCE</scope>
</reference>
<accession>A0A6V7PY19</accession>
<sequence>MSKKTKTTTAATEATTSKVPQENQEASPLGPTQHHHHQPTPLHPSSKKPPKPTLLRLRLRLRFRRLCLRLLLRLPPSSRDKPSVVPLDPSFFPLPLPLPHPQTSPLSRRTTPLAPPPPPPPPPPPAEEWRLAAAELSRKLLAATRKRDEALLEASRLKYSLSELQSQLSSSIPLPPPLPTLPPLRLPLPLLHPPPRPLPLLPPPNPNPNPNPNLLLLPTTWSPSSTASSSPASSSTTRTRRGSPTRSPLRLQPAAYEAVHALTWDQVLNKGTKHYSEGLSRFCDRKMSDVVGSVGSNRPGPEPLLQAFFSAAKAAFTVRLMARSVHPTVPIIRVDRGLDSTPGSWRMQIRAGRAGSGRARQC</sequence>